<evidence type="ECO:0000256" key="1">
    <source>
        <dbReference type="SAM" id="MobiDB-lite"/>
    </source>
</evidence>
<feature type="region of interest" description="Disordered" evidence="1">
    <location>
        <begin position="50"/>
        <end position="69"/>
    </location>
</feature>
<reference evidence="3" key="2">
    <citation type="submission" date="2015-01" db="EMBL/GenBank/DDBJ databases">
        <title>Evolutionary Origins and Diversification of the Mycorrhizal Mutualists.</title>
        <authorList>
            <consortium name="DOE Joint Genome Institute"/>
            <consortium name="Mycorrhizal Genomics Consortium"/>
            <person name="Kohler A."/>
            <person name="Kuo A."/>
            <person name="Nagy L.G."/>
            <person name="Floudas D."/>
            <person name="Copeland A."/>
            <person name="Barry K.W."/>
            <person name="Cichocki N."/>
            <person name="Veneault-Fourrey C."/>
            <person name="LaButti K."/>
            <person name="Lindquist E.A."/>
            <person name="Lipzen A."/>
            <person name="Lundell T."/>
            <person name="Morin E."/>
            <person name="Murat C."/>
            <person name="Riley R."/>
            <person name="Ohm R."/>
            <person name="Sun H."/>
            <person name="Tunlid A."/>
            <person name="Henrissat B."/>
            <person name="Grigoriev I.V."/>
            <person name="Hibbett D.S."/>
            <person name="Martin F."/>
        </authorList>
    </citation>
    <scope>NUCLEOTIDE SEQUENCE [LARGE SCALE GENOMIC DNA]</scope>
    <source>
        <strain evidence="3">LaAM-08-1</strain>
    </source>
</reference>
<gene>
    <name evidence="2" type="ORF">K443DRAFT_347217</name>
</gene>
<keyword evidence="3" id="KW-1185">Reference proteome</keyword>
<name>A0A0C9WJL4_9AGAR</name>
<protein>
    <submittedName>
        <fullName evidence="2">Uncharacterized protein</fullName>
    </submittedName>
</protein>
<organism evidence="2 3">
    <name type="scientific">Laccaria amethystina LaAM-08-1</name>
    <dbReference type="NCBI Taxonomy" id="1095629"/>
    <lineage>
        <taxon>Eukaryota</taxon>
        <taxon>Fungi</taxon>
        <taxon>Dikarya</taxon>
        <taxon>Basidiomycota</taxon>
        <taxon>Agaricomycotina</taxon>
        <taxon>Agaricomycetes</taxon>
        <taxon>Agaricomycetidae</taxon>
        <taxon>Agaricales</taxon>
        <taxon>Agaricineae</taxon>
        <taxon>Hydnangiaceae</taxon>
        <taxon>Laccaria</taxon>
    </lineage>
</organism>
<dbReference type="HOGENOM" id="CLU_2776311_0_0_1"/>
<evidence type="ECO:0000313" key="2">
    <source>
        <dbReference type="EMBL" id="KIJ94899.1"/>
    </source>
</evidence>
<dbReference type="EMBL" id="KN838775">
    <property type="protein sequence ID" value="KIJ94899.1"/>
    <property type="molecule type" value="Genomic_DNA"/>
</dbReference>
<dbReference type="Proteomes" id="UP000054477">
    <property type="component" value="Unassembled WGS sequence"/>
</dbReference>
<dbReference type="AlphaFoldDB" id="A0A0C9WJL4"/>
<proteinExistence type="predicted"/>
<evidence type="ECO:0000313" key="3">
    <source>
        <dbReference type="Proteomes" id="UP000054477"/>
    </source>
</evidence>
<sequence>MRDPYTRDSIIHLVAPKLIPLPAAIQDRHCIIPSSSAQLKTPSNRYVHSSTNVHTITSTSPSHQLSHAN</sequence>
<reference evidence="2 3" key="1">
    <citation type="submission" date="2014-04" db="EMBL/GenBank/DDBJ databases">
        <authorList>
            <consortium name="DOE Joint Genome Institute"/>
            <person name="Kuo A."/>
            <person name="Kohler A."/>
            <person name="Nagy L.G."/>
            <person name="Floudas D."/>
            <person name="Copeland A."/>
            <person name="Barry K.W."/>
            <person name="Cichocki N."/>
            <person name="Veneault-Fourrey C."/>
            <person name="LaButti K."/>
            <person name="Lindquist E.A."/>
            <person name="Lipzen A."/>
            <person name="Lundell T."/>
            <person name="Morin E."/>
            <person name="Murat C."/>
            <person name="Sun H."/>
            <person name="Tunlid A."/>
            <person name="Henrissat B."/>
            <person name="Grigoriev I.V."/>
            <person name="Hibbett D.S."/>
            <person name="Martin F."/>
            <person name="Nordberg H.P."/>
            <person name="Cantor M.N."/>
            <person name="Hua S.X."/>
        </authorList>
    </citation>
    <scope>NUCLEOTIDE SEQUENCE [LARGE SCALE GENOMIC DNA]</scope>
    <source>
        <strain evidence="2 3">LaAM-08-1</strain>
    </source>
</reference>
<accession>A0A0C9WJL4</accession>